<keyword evidence="15" id="KW-1185">Reference proteome</keyword>
<dbReference type="Pfam" id="PF08263">
    <property type="entry name" value="LRRNT_2"/>
    <property type="match status" value="1"/>
</dbReference>
<dbReference type="Pfam" id="PF00560">
    <property type="entry name" value="LRR_1"/>
    <property type="match status" value="10"/>
</dbReference>
<dbReference type="SMART" id="SM00369">
    <property type="entry name" value="LRR_TYP"/>
    <property type="match status" value="10"/>
</dbReference>
<keyword evidence="6 12" id="KW-0732">Signal</keyword>
<keyword evidence="5 11" id="KW-0812">Transmembrane</keyword>
<dbReference type="PROSITE" id="PS51450">
    <property type="entry name" value="LRR"/>
    <property type="match status" value="3"/>
</dbReference>
<keyword evidence="9 11" id="KW-0472">Membrane</keyword>
<evidence type="ECO:0000256" key="2">
    <source>
        <dbReference type="ARBA" id="ARBA00009592"/>
    </source>
</evidence>
<keyword evidence="10" id="KW-0325">Glycoprotein</keyword>
<evidence type="ECO:0000256" key="8">
    <source>
        <dbReference type="ARBA" id="ARBA00022989"/>
    </source>
</evidence>
<keyword evidence="7" id="KW-0677">Repeat</keyword>
<feature type="transmembrane region" description="Helical" evidence="11">
    <location>
        <begin position="798"/>
        <end position="820"/>
    </location>
</feature>
<dbReference type="PANTHER" id="PTHR48063:SF103">
    <property type="entry name" value="LEUCINE-RICH RECEPTOR-LIKE KINASE FAMILY PROTEIN"/>
    <property type="match status" value="1"/>
</dbReference>
<dbReference type="SMART" id="SM00365">
    <property type="entry name" value="LRR_SD22"/>
    <property type="match status" value="6"/>
</dbReference>
<evidence type="ECO:0000256" key="6">
    <source>
        <dbReference type="ARBA" id="ARBA00022729"/>
    </source>
</evidence>
<keyword evidence="4" id="KW-0433">Leucine-rich repeat</keyword>
<feature type="domain" description="Leucine-rich repeat-containing N-terminal plant-type" evidence="13">
    <location>
        <begin position="37"/>
        <end position="77"/>
    </location>
</feature>
<dbReference type="SUPFAM" id="SSF52047">
    <property type="entry name" value="RNI-like"/>
    <property type="match status" value="1"/>
</dbReference>
<dbReference type="GO" id="GO:0006952">
    <property type="term" value="P:defense response"/>
    <property type="evidence" value="ECO:0007669"/>
    <property type="project" value="UniProtKB-ARBA"/>
</dbReference>
<name>A0AAD1ZYY8_9LAMI</name>
<evidence type="ECO:0000256" key="10">
    <source>
        <dbReference type="ARBA" id="ARBA00023180"/>
    </source>
</evidence>
<proteinExistence type="inferred from homology"/>
<dbReference type="AlphaFoldDB" id="A0AAD1ZYY8"/>
<dbReference type="SUPFAM" id="SSF52058">
    <property type="entry name" value="L domain-like"/>
    <property type="match status" value="1"/>
</dbReference>
<dbReference type="InterPro" id="IPR003591">
    <property type="entry name" value="Leu-rich_rpt_typical-subtyp"/>
</dbReference>
<feature type="chain" id="PRO_5041941563" description="Leucine-rich repeat-containing N-terminal plant-type domain-containing protein" evidence="12">
    <location>
        <begin position="30"/>
        <end position="958"/>
    </location>
</feature>
<evidence type="ECO:0000313" key="14">
    <source>
        <dbReference type="EMBL" id="CAI9778186.1"/>
    </source>
</evidence>
<dbReference type="GO" id="GO:0005886">
    <property type="term" value="C:plasma membrane"/>
    <property type="evidence" value="ECO:0007669"/>
    <property type="project" value="UniProtKB-SubCell"/>
</dbReference>
<dbReference type="PANTHER" id="PTHR48063">
    <property type="entry name" value="LRR RECEPTOR-LIKE KINASE"/>
    <property type="match status" value="1"/>
</dbReference>
<evidence type="ECO:0000259" key="13">
    <source>
        <dbReference type="Pfam" id="PF08263"/>
    </source>
</evidence>
<comment type="subcellular location">
    <subcellularLocation>
        <location evidence="1">Cell membrane</location>
        <topology evidence="1">Single-pass type I membrane protein</topology>
    </subcellularLocation>
</comment>
<dbReference type="PRINTS" id="PR00019">
    <property type="entry name" value="LEURICHRPT"/>
</dbReference>
<gene>
    <name evidence="14" type="ORF">FPE_LOCUS25616</name>
</gene>
<dbReference type="Gene3D" id="3.80.10.10">
    <property type="entry name" value="Ribonuclease Inhibitor"/>
    <property type="match status" value="5"/>
</dbReference>
<dbReference type="FunFam" id="3.80.10.10:FF:000111">
    <property type="entry name" value="LRR receptor-like serine/threonine-protein kinase ERECTA"/>
    <property type="match status" value="1"/>
</dbReference>
<keyword evidence="3" id="KW-1003">Cell membrane</keyword>
<sequence length="958" mass="107157">MTEINRFIKLLSGLMFVLSLCMKLNSVSAAEVGCIERERQALLKFKHDLVDAYSFLSSWGSEEDKKECCKWKGVSCSNGTGLKAKLSPSLLDLQHLNYFDLSQNDFGGSEIPRFIGSFKNLRHLRLSYSNFTGEVLCELGNLTNLNTLDLGHNNLRIKNFDCLSHLSSLSHLDLSDVNLINQTSWLHHITSASLKRIDLSHNQLKGPIPDSFGELFFLEDLSLNDNKLHGGIPSSLRNLHTLDISSNELTGLLPDNTTFSSLSLLYLRNNKLHASHTQCLGQALVLDTLDLSYNQLKRLPEGIEKLSNLSYLDMSSNLLEDTITESYLSNFANLEVLDLSLNSLTFNLSSDWIPPFQLQFLELNHCHLGPHFPNWIQTQNSLLLLHISFTGISDGIPNWLWNMPSLKHLDLSHNNIRGKILNLSSRSSSIFSSRSSSILSSRLSIIDLSYNNISGPIPSFLFYYTEVKLFKNMFSGSIFHLCTIPKGSIIPTLDLSDNQLAGELPNCWMNISELFFLDLANNKFSSKIPLTLGTLDQLAVLHLRGNNFIGELPSTLRNCSGLRTLDVGRNKLTGNIPAWIGTHLTSLIVLSLRFNEFDGIMPSTICLLTNIHVLDLSRNNISRRILRCLNNFTALVQKNTSIEDGQDFEWRTVGLLKGIDLSGNKFVGTIPQEFFALRGLVFLNLSRNHLTGNIISNIGEMEMVESLDFSRNQLSGEIPNSLADLKFLSVLDLSYNNFTGKFPLGTQLQSFNSSVYAGNSQLCGESMAKCPGDISNSSATNHREGNSFEDDDEFIKCDFYICMAFGFITGFGVVVTTLVLKHSWRHSYFNWWNNIGNLINVVVTSCQKCSGEACQWPVQSVVSWGLSFGSSYGQNEWGFTQYPIVPEHKIVGEVIEIGSKVEAETRSELVSLAFLWASMNGPSELAIIDEANNRATRTQITDRPIQPAIAEQIQRRFC</sequence>
<evidence type="ECO:0000256" key="4">
    <source>
        <dbReference type="ARBA" id="ARBA00022614"/>
    </source>
</evidence>
<reference evidence="14" key="1">
    <citation type="submission" date="2023-05" db="EMBL/GenBank/DDBJ databases">
        <authorList>
            <person name="Huff M."/>
        </authorList>
    </citation>
    <scope>NUCLEOTIDE SEQUENCE</scope>
</reference>
<evidence type="ECO:0000256" key="3">
    <source>
        <dbReference type="ARBA" id="ARBA00022475"/>
    </source>
</evidence>
<evidence type="ECO:0000256" key="9">
    <source>
        <dbReference type="ARBA" id="ARBA00023136"/>
    </source>
</evidence>
<dbReference type="Proteomes" id="UP000834106">
    <property type="component" value="Chromosome 16"/>
</dbReference>
<keyword evidence="8 11" id="KW-1133">Transmembrane helix</keyword>
<dbReference type="InterPro" id="IPR032675">
    <property type="entry name" value="LRR_dom_sf"/>
</dbReference>
<dbReference type="EMBL" id="OU503051">
    <property type="protein sequence ID" value="CAI9778186.1"/>
    <property type="molecule type" value="Genomic_DNA"/>
</dbReference>
<dbReference type="InterPro" id="IPR001611">
    <property type="entry name" value="Leu-rich_rpt"/>
</dbReference>
<protein>
    <recommendedName>
        <fullName evidence="13">Leucine-rich repeat-containing N-terminal plant-type domain-containing protein</fullName>
    </recommendedName>
</protein>
<dbReference type="Gene3D" id="3.90.180.10">
    <property type="entry name" value="Medium-chain alcohol dehydrogenases, catalytic domain"/>
    <property type="match status" value="1"/>
</dbReference>
<dbReference type="InterPro" id="IPR013210">
    <property type="entry name" value="LRR_N_plant-typ"/>
</dbReference>
<organism evidence="14 15">
    <name type="scientific">Fraxinus pennsylvanica</name>
    <dbReference type="NCBI Taxonomy" id="56036"/>
    <lineage>
        <taxon>Eukaryota</taxon>
        <taxon>Viridiplantae</taxon>
        <taxon>Streptophyta</taxon>
        <taxon>Embryophyta</taxon>
        <taxon>Tracheophyta</taxon>
        <taxon>Spermatophyta</taxon>
        <taxon>Magnoliopsida</taxon>
        <taxon>eudicotyledons</taxon>
        <taxon>Gunneridae</taxon>
        <taxon>Pentapetalae</taxon>
        <taxon>asterids</taxon>
        <taxon>lamiids</taxon>
        <taxon>Lamiales</taxon>
        <taxon>Oleaceae</taxon>
        <taxon>Oleeae</taxon>
        <taxon>Fraxinus</taxon>
    </lineage>
</organism>
<evidence type="ECO:0000256" key="5">
    <source>
        <dbReference type="ARBA" id="ARBA00022692"/>
    </source>
</evidence>
<dbReference type="GO" id="GO:0051707">
    <property type="term" value="P:response to other organism"/>
    <property type="evidence" value="ECO:0007669"/>
    <property type="project" value="UniProtKB-ARBA"/>
</dbReference>
<dbReference type="InterPro" id="IPR046956">
    <property type="entry name" value="RLP23-like"/>
</dbReference>
<evidence type="ECO:0000256" key="7">
    <source>
        <dbReference type="ARBA" id="ARBA00022737"/>
    </source>
</evidence>
<evidence type="ECO:0000256" key="12">
    <source>
        <dbReference type="SAM" id="SignalP"/>
    </source>
</evidence>
<evidence type="ECO:0000256" key="11">
    <source>
        <dbReference type="SAM" id="Phobius"/>
    </source>
</evidence>
<dbReference type="Pfam" id="PF13516">
    <property type="entry name" value="LRR_6"/>
    <property type="match status" value="1"/>
</dbReference>
<dbReference type="FunFam" id="3.80.10.10:FF:000095">
    <property type="entry name" value="LRR receptor-like serine/threonine-protein kinase GSO1"/>
    <property type="match status" value="2"/>
</dbReference>
<dbReference type="Pfam" id="PF13855">
    <property type="entry name" value="LRR_8"/>
    <property type="match status" value="1"/>
</dbReference>
<evidence type="ECO:0000256" key="1">
    <source>
        <dbReference type="ARBA" id="ARBA00004251"/>
    </source>
</evidence>
<accession>A0AAD1ZYY8</accession>
<evidence type="ECO:0000313" key="15">
    <source>
        <dbReference type="Proteomes" id="UP000834106"/>
    </source>
</evidence>
<comment type="similarity">
    <text evidence="2">Belongs to the RLP family.</text>
</comment>
<feature type="signal peptide" evidence="12">
    <location>
        <begin position="1"/>
        <end position="29"/>
    </location>
</feature>